<dbReference type="KEGG" id="mik:FOE78_12275"/>
<organism evidence="1 2">
    <name type="scientific">Microlunatus elymi</name>
    <dbReference type="NCBI Taxonomy" id="2596828"/>
    <lineage>
        <taxon>Bacteria</taxon>
        <taxon>Bacillati</taxon>
        <taxon>Actinomycetota</taxon>
        <taxon>Actinomycetes</taxon>
        <taxon>Propionibacteriales</taxon>
        <taxon>Propionibacteriaceae</taxon>
        <taxon>Microlunatus</taxon>
    </lineage>
</organism>
<protein>
    <submittedName>
        <fullName evidence="1">Uncharacterized protein</fullName>
    </submittedName>
</protein>
<dbReference type="EMBL" id="CP041692">
    <property type="protein sequence ID" value="QDP96579.1"/>
    <property type="molecule type" value="Genomic_DNA"/>
</dbReference>
<accession>A0A516PZH4</accession>
<dbReference type="Pfam" id="PF10127">
    <property type="entry name" value="RlaP"/>
    <property type="match status" value="1"/>
</dbReference>
<dbReference type="Proteomes" id="UP000319263">
    <property type="component" value="Chromosome"/>
</dbReference>
<evidence type="ECO:0000313" key="2">
    <source>
        <dbReference type="Proteomes" id="UP000319263"/>
    </source>
</evidence>
<reference evidence="1 2" key="1">
    <citation type="submission" date="2019-07" db="EMBL/GenBank/DDBJ databases">
        <title>Microlunatus dokdonensis sp. nov. isolated from the rhizospheric soil of the wild plant Elymus tsukushiensis.</title>
        <authorList>
            <person name="Ghim S.-Y."/>
            <person name="Hwang Y.-J."/>
            <person name="Son J.-S."/>
            <person name="Shin J.-H."/>
        </authorList>
    </citation>
    <scope>NUCLEOTIDE SEQUENCE [LARGE SCALE GENOMIC DNA]</scope>
    <source>
        <strain evidence="1 2">KUDC0627</strain>
    </source>
</reference>
<sequence>MNVACTRFRVPVRVRCRPSIGREGWAMIDIPAAYPMHKHASQEARTIGEGPSGWIRFEQYERHSAWDRGGLRERSEAGDLDTLIYGARKWARLALEGNPTVLLPLFAPDDAVVLSTPAGDSLRGNGWRLASKQSVQCFLGYLRSQREAMTGSGPSAPTGPS</sequence>
<evidence type="ECO:0000313" key="1">
    <source>
        <dbReference type="EMBL" id="QDP96579.1"/>
    </source>
</evidence>
<proteinExistence type="predicted"/>
<dbReference type="AlphaFoldDB" id="A0A516PZH4"/>
<gene>
    <name evidence="1" type="ORF">FOE78_12275</name>
</gene>
<dbReference type="InterPro" id="IPR018775">
    <property type="entry name" value="RlaP"/>
</dbReference>
<keyword evidence="2" id="KW-1185">Reference proteome</keyword>
<dbReference type="OrthoDB" id="243791at2"/>
<name>A0A516PZH4_9ACTN</name>